<protein>
    <submittedName>
        <fullName evidence="1">EbsA family protein</fullName>
    </submittedName>
</protein>
<gene>
    <name evidence="1" type="ORF">NYP18_04590</name>
</gene>
<sequence length="73" mass="8328">MEETLAEALATGMIIRIFCRNADGAQIDVGQAWARSTNHIRIRSLEDRRYRDIPLSDITSVEIIEVYLKDYGS</sequence>
<keyword evidence="2" id="KW-1185">Reference proteome</keyword>
<organism evidence="1 2">
    <name type="scientific">Corynebacterium lemuris</name>
    <dbReference type="NCBI Taxonomy" id="1859292"/>
    <lineage>
        <taxon>Bacteria</taxon>
        <taxon>Bacillati</taxon>
        <taxon>Actinomycetota</taxon>
        <taxon>Actinomycetes</taxon>
        <taxon>Mycobacteriales</taxon>
        <taxon>Corynebacteriaceae</taxon>
        <taxon>Corynebacterium</taxon>
    </lineage>
</organism>
<dbReference type="EMBL" id="JANWTC010000002">
    <property type="protein sequence ID" value="MCS5478932.1"/>
    <property type="molecule type" value="Genomic_DNA"/>
</dbReference>
<dbReference type="RefSeq" id="WP_259427001.1">
    <property type="nucleotide sequence ID" value="NZ_JANWTC010000002.1"/>
</dbReference>
<evidence type="ECO:0000313" key="2">
    <source>
        <dbReference type="Proteomes" id="UP001205965"/>
    </source>
</evidence>
<proteinExistence type="predicted"/>
<dbReference type="Proteomes" id="UP001205965">
    <property type="component" value="Unassembled WGS sequence"/>
</dbReference>
<accession>A0ABT2FUP3</accession>
<comment type="caution">
    <text evidence="1">The sequence shown here is derived from an EMBL/GenBank/DDBJ whole genome shotgun (WGS) entry which is preliminary data.</text>
</comment>
<reference evidence="1 2" key="1">
    <citation type="submission" date="2022-08" db="EMBL/GenBank/DDBJ databases">
        <title>YIM 101645 draft genome.</title>
        <authorList>
            <person name="Chen X."/>
        </authorList>
    </citation>
    <scope>NUCLEOTIDE SEQUENCE [LARGE SCALE GENOMIC DNA]</scope>
    <source>
        <strain evidence="1 2">YIM 101645</strain>
    </source>
</reference>
<name>A0ABT2FUP3_9CORY</name>
<evidence type="ECO:0000313" key="1">
    <source>
        <dbReference type="EMBL" id="MCS5478932.1"/>
    </source>
</evidence>